<feature type="compositionally biased region" description="Polar residues" evidence="1">
    <location>
        <begin position="113"/>
        <end position="125"/>
    </location>
</feature>
<dbReference type="EMBL" id="JARKIB010000207">
    <property type="protein sequence ID" value="KAJ7723920.1"/>
    <property type="molecule type" value="Genomic_DNA"/>
</dbReference>
<dbReference type="Proteomes" id="UP001215598">
    <property type="component" value="Unassembled WGS sequence"/>
</dbReference>
<name>A0AAD7HND0_9AGAR</name>
<comment type="caution">
    <text evidence="2">The sequence shown here is derived from an EMBL/GenBank/DDBJ whole genome shotgun (WGS) entry which is preliminary data.</text>
</comment>
<evidence type="ECO:0000313" key="3">
    <source>
        <dbReference type="Proteomes" id="UP001215598"/>
    </source>
</evidence>
<sequence>MPIALSVHTREEKNNRAARRLRFDPLCSLQGGVGVQSQRERSASGNKGGWKLEREKCRLREFKLDGRPEIWRIKTNQLPPERGWFNPSGLAPSGENLLQEGRNEILMTRKSIQKSPEVTQTYSSAKRNRMKPRGRKAEPQGKLEMMGGRESVAPIRRQWQTLASSVKSWPNIGLFFPPTTRTKTSRPSNALLPSFIDATALPKPFKRGSKLHHVGFSAVGSQPYTTNLASSTHFKWCSDDVEQTVFESFREVLYLLSEVYRCIYVREFI</sequence>
<keyword evidence="3" id="KW-1185">Reference proteome</keyword>
<protein>
    <submittedName>
        <fullName evidence="2">Uncharacterized protein</fullName>
    </submittedName>
</protein>
<organism evidence="2 3">
    <name type="scientific">Mycena metata</name>
    <dbReference type="NCBI Taxonomy" id="1033252"/>
    <lineage>
        <taxon>Eukaryota</taxon>
        <taxon>Fungi</taxon>
        <taxon>Dikarya</taxon>
        <taxon>Basidiomycota</taxon>
        <taxon>Agaricomycotina</taxon>
        <taxon>Agaricomycetes</taxon>
        <taxon>Agaricomycetidae</taxon>
        <taxon>Agaricales</taxon>
        <taxon>Marasmiineae</taxon>
        <taxon>Mycenaceae</taxon>
        <taxon>Mycena</taxon>
    </lineage>
</organism>
<gene>
    <name evidence="2" type="ORF">B0H16DRAFT_1472664</name>
</gene>
<dbReference type="AlphaFoldDB" id="A0AAD7HND0"/>
<accession>A0AAD7HND0</accession>
<reference evidence="2" key="1">
    <citation type="submission" date="2023-03" db="EMBL/GenBank/DDBJ databases">
        <title>Massive genome expansion in bonnet fungi (Mycena s.s.) driven by repeated elements and novel gene families across ecological guilds.</title>
        <authorList>
            <consortium name="Lawrence Berkeley National Laboratory"/>
            <person name="Harder C.B."/>
            <person name="Miyauchi S."/>
            <person name="Viragh M."/>
            <person name="Kuo A."/>
            <person name="Thoen E."/>
            <person name="Andreopoulos B."/>
            <person name="Lu D."/>
            <person name="Skrede I."/>
            <person name="Drula E."/>
            <person name="Henrissat B."/>
            <person name="Morin E."/>
            <person name="Kohler A."/>
            <person name="Barry K."/>
            <person name="LaButti K."/>
            <person name="Morin E."/>
            <person name="Salamov A."/>
            <person name="Lipzen A."/>
            <person name="Mereny Z."/>
            <person name="Hegedus B."/>
            <person name="Baldrian P."/>
            <person name="Stursova M."/>
            <person name="Weitz H."/>
            <person name="Taylor A."/>
            <person name="Grigoriev I.V."/>
            <person name="Nagy L.G."/>
            <person name="Martin F."/>
            <person name="Kauserud H."/>
        </authorList>
    </citation>
    <scope>NUCLEOTIDE SEQUENCE</scope>
    <source>
        <strain evidence="2">CBHHK182m</strain>
    </source>
</reference>
<feature type="region of interest" description="Disordered" evidence="1">
    <location>
        <begin position="113"/>
        <end position="141"/>
    </location>
</feature>
<proteinExistence type="predicted"/>
<evidence type="ECO:0000256" key="1">
    <source>
        <dbReference type="SAM" id="MobiDB-lite"/>
    </source>
</evidence>
<evidence type="ECO:0000313" key="2">
    <source>
        <dbReference type="EMBL" id="KAJ7723920.1"/>
    </source>
</evidence>